<name>A0A1H6CQL3_9ACTN</name>
<keyword evidence="1" id="KW-1133">Transmembrane helix</keyword>
<proteinExistence type="predicted"/>
<keyword evidence="1" id="KW-0472">Membrane</keyword>
<dbReference type="AlphaFoldDB" id="A0A1H6CQL3"/>
<evidence type="ECO:0000313" key="2">
    <source>
        <dbReference type="EMBL" id="SEG74706.1"/>
    </source>
</evidence>
<dbReference type="EMBL" id="FNVT01000004">
    <property type="protein sequence ID" value="SEG74706.1"/>
    <property type="molecule type" value="Genomic_DNA"/>
</dbReference>
<organism evidence="2 3">
    <name type="scientific">Nonomuraea solani</name>
    <dbReference type="NCBI Taxonomy" id="1144553"/>
    <lineage>
        <taxon>Bacteria</taxon>
        <taxon>Bacillati</taxon>
        <taxon>Actinomycetota</taxon>
        <taxon>Actinomycetes</taxon>
        <taxon>Streptosporangiales</taxon>
        <taxon>Streptosporangiaceae</taxon>
        <taxon>Nonomuraea</taxon>
    </lineage>
</organism>
<keyword evidence="1" id="KW-0812">Transmembrane</keyword>
<evidence type="ECO:0000256" key="1">
    <source>
        <dbReference type="SAM" id="Phobius"/>
    </source>
</evidence>
<keyword evidence="3" id="KW-1185">Reference proteome</keyword>
<dbReference type="OrthoDB" id="3531123at2"/>
<reference evidence="2 3" key="1">
    <citation type="submission" date="2016-10" db="EMBL/GenBank/DDBJ databases">
        <authorList>
            <person name="de Groot N.N."/>
        </authorList>
    </citation>
    <scope>NUCLEOTIDE SEQUENCE [LARGE SCALE GENOMIC DNA]</scope>
    <source>
        <strain evidence="2 3">CGMCC 4.7037</strain>
    </source>
</reference>
<sequence>MDELDLLARALPDAAPPSPEVVARARARVAAGPRRRAGHPWALWAAAPATAVVVGVVFALVSNLTPAPVARPATAPNQALLDLADRVERLPELSGAYWRRSTVIGHRMPAGSYTLLVTSNSSYWHPRDATDPAMWTRHVSVAQPAAPADERAWRAAGSPARVKPDCPSGAKSEQCAPLPVNSEKKQDCTYGWNADPNDKLPGSPLNGLSLDELAELPAEPAALEKALRAHHRVLEQRGLMQPVETYVASATAALLDLPLRPGQRAATLRLLASLPGTKTYGTVKDPTGRPGLSVRVVDRKERTRYSGELVSIQSRHLLDPRTGMTLATVTSTDEARPGLPEGSVMVYGVFTGGWTDARPENPRGCVKER</sequence>
<evidence type="ECO:0008006" key="4">
    <source>
        <dbReference type="Google" id="ProtNLM"/>
    </source>
</evidence>
<feature type="transmembrane region" description="Helical" evidence="1">
    <location>
        <begin position="41"/>
        <end position="61"/>
    </location>
</feature>
<protein>
    <recommendedName>
        <fullName evidence="4">CU044_5270 family protein</fullName>
    </recommendedName>
</protein>
<dbReference type="RefSeq" id="WP_103956763.1">
    <property type="nucleotide sequence ID" value="NZ_FNVT01000004.1"/>
</dbReference>
<dbReference type="Proteomes" id="UP000236732">
    <property type="component" value="Unassembled WGS sequence"/>
</dbReference>
<accession>A0A1H6CQL3</accession>
<gene>
    <name evidence="2" type="ORF">SAMN05444920_104199</name>
</gene>
<evidence type="ECO:0000313" key="3">
    <source>
        <dbReference type="Proteomes" id="UP000236732"/>
    </source>
</evidence>